<comment type="caution">
    <text evidence="2">The sequence shown here is derived from an EMBL/GenBank/DDBJ whole genome shotgun (WGS) entry which is preliminary data.</text>
</comment>
<keyword evidence="3" id="KW-1185">Reference proteome</keyword>
<feature type="region of interest" description="Disordered" evidence="1">
    <location>
        <begin position="70"/>
        <end position="98"/>
    </location>
</feature>
<dbReference type="Proteomes" id="UP000299102">
    <property type="component" value="Unassembled WGS sequence"/>
</dbReference>
<accession>A0A4C1ZET0</accession>
<dbReference type="EMBL" id="BGZK01001751">
    <property type="protein sequence ID" value="GBP85663.1"/>
    <property type="molecule type" value="Genomic_DNA"/>
</dbReference>
<protein>
    <submittedName>
        <fullName evidence="2">Uncharacterized protein</fullName>
    </submittedName>
</protein>
<proteinExistence type="predicted"/>
<dbReference type="AlphaFoldDB" id="A0A4C1ZET0"/>
<feature type="compositionally biased region" description="Low complexity" evidence="1">
    <location>
        <begin position="79"/>
        <end position="88"/>
    </location>
</feature>
<sequence length="98" mass="10952">MVTVAHEHLKPQRSHRCVVALLEGNGISVEGNRVDERGKGGVDHRNPHALDKNCGWESLLKNVTLGNVTMSHRTRERPPNLLRLSPLNYDRSAANTPR</sequence>
<evidence type="ECO:0000256" key="1">
    <source>
        <dbReference type="SAM" id="MobiDB-lite"/>
    </source>
</evidence>
<organism evidence="2 3">
    <name type="scientific">Eumeta variegata</name>
    <name type="common">Bagworm moth</name>
    <name type="synonym">Eumeta japonica</name>
    <dbReference type="NCBI Taxonomy" id="151549"/>
    <lineage>
        <taxon>Eukaryota</taxon>
        <taxon>Metazoa</taxon>
        <taxon>Ecdysozoa</taxon>
        <taxon>Arthropoda</taxon>
        <taxon>Hexapoda</taxon>
        <taxon>Insecta</taxon>
        <taxon>Pterygota</taxon>
        <taxon>Neoptera</taxon>
        <taxon>Endopterygota</taxon>
        <taxon>Lepidoptera</taxon>
        <taxon>Glossata</taxon>
        <taxon>Ditrysia</taxon>
        <taxon>Tineoidea</taxon>
        <taxon>Psychidae</taxon>
        <taxon>Oiketicinae</taxon>
        <taxon>Eumeta</taxon>
    </lineage>
</organism>
<evidence type="ECO:0000313" key="3">
    <source>
        <dbReference type="Proteomes" id="UP000299102"/>
    </source>
</evidence>
<reference evidence="2 3" key="1">
    <citation type="journal article" date="2019" name="Commun. Biol.">
        <title>The bagworm genome reveals a unique fibroin gene that provides high tensile strength.</title>
        <authorList>
            <person name="Kono N."/>
            <person name="Nakamura H."/>
            <person name="Ohtoshi R."/>
            <person name="Tomita M."/>
            <person name="Numata K."/>
            <person name="Arakawa K."/>
        </authorList>
    </citation>
    <scope>NUCLEOTIDE SEQUENCE [LARGE SCALE GENOMIC DNA]</scope>
</reference>
<gene>
    <name evidence="2" type="ORF">EVAR_60007_1</name>
</gene>
<name>A0A4C1ZET0_EUMVA</name>
<evidence type="ECO:0000313" key="2">
    <source>
        <dbReference type="EMBL" id="GBP85663.1"/>
    </source>
</evidence>